<dbReference type="Pfam" id="PF07690">
    <property type="entry name" value="MFS_1"/>
    <property type="match status" value="1"/>
</dbReference>
<dbReference type="PANTHER" id="PTHR23506">
    <property type="entry name" value="GH10249P"/>
    <property type="match status" value="1"/>
</dbReference>
<feature type="transmembrane region" description="Helical" evidence="7">
    <location>
        <begin position="176"/>
        <end position="194"/>
    </location>
</feature>
<dbReference type="AlphaFoldDB" id="A0A9W8DZG9"/>
<keyword evidence="5 7" id="KW-1133">Transmembrane helix</keyword>
<evidence type="ECO:0000256" key="2">
    <source>
        <dbReference type="ARBA" id="ARBA00006829"/>
    </source>
</evidence>
<dbReference type="InterPro" id="IPR050930">
    <property type="entry name" value="MFS_Vesicular_Transporter"/>
</dbReference>
<evidence type="ECO:0000256" key="1">
    <source>
        <dbReference type="ARBA" id="ARBA00004141"/>
    </source>
</evidence>
<dbReference type="InterPro" id="IPR011701">
    <property type="entry name" value="MFS"/>
</dbReference>
<evidence type="ECO:0000256" key="6">
    <source>
        <dbReference type="ARBA" id="ARBA00023136"/>
    </source>
</evidence>
<dbReference type="SUPFAM" id="SSF103473">
    <property type="entry name" value="MFS general substrate transporter"/>
    <property type="match status" value="1"/>
</dbReference>
<evidence type="ECO:0000256" key="4">
    <source>
        <dbReference type="ARBA" id="ARBA00022692"/>
    </source>
</evidence>
<feature type="transmembrane region" description="Helical" evidence="7">
    <location>
        <begin position="232"/>
        <end position="255"/>
    </location>
</feature>
<feature type="transmembrane region" description="Helical" evidence="7">
    <location>
        <begin position="20"/>
        <end position="41"/>
    </location>
</feature>
<feature type="transmembrane region" description="Helical" evidence="7">
    <location>
        <begin position="267"/>
        <end position="286"/>
    </location>
</feature>
<comment type="subcellular location">
    <subcellularLocation>
        <location evidence="1">Membrane</location>
        <topology evidence="1">Multi-pass membrane protein</topology>
    </subcellularLocation>
</comment>
<protein>
    <recommendedName>
        <fullName evidence="8">Major facilitator superfamily (MFS) profile domain-containing protein</fullName>
    </recommendedName>
</protein>
<reference evidence="9" key="1">
    <citation type="submission" date="2022-07" db="EMBL/GenBank/DDBJ databases">
        <title>Phylogenomic reconstructions and comparative analyses of Kickxellomycotina fungi.</title>
        <authorList>
            <person name="Reynolds N.K."/>
            <person name="Stajich J.E."/>
            <person name="Barry K."/>
            <person name="Grigoriev I.V."/>
            <person name="Crous P."/>
            <person name="Smith M.E."/>
        </authorList>
    </citation>
    <scope>NUCLEOTIDE SEQUENCE</scope>
    <source>
        <strain evidence="9">RSA 1196</strain>
    </source>
</reference>
<dbReference type="PRINTS" id="PR01035">
    <property type="entry name" value="TCRTETA"/>
</dbReference>
<evidence type="ECO:0000313" key="9">
    <source>
        <dbReference type="EMBL" id="KAJ1955137.1"/>
    </source>
</evidence>
<dbReference type="OrthoDB" id="5086884at2759"/>
<evidence type="ECO:0000256" key="3">
    <source>
        <dbReference type="ARBA" id="ARBA00022448"/>
    </source>
</evidence>
<feature type="transmembrane region" description="Helical" evidence="7">
    <location>
        <begin position="86"/>
        <end position="112"/>
    </location>
</feature>
<dbReference type="InterPro" id="IPR036259">
    <property type="entry name" value="MFS_trans_sf"/>
</dbReference>
<dbReference type="Proteomes" id="UP001150925">
    <property type="component" value="Unassembled WGS sequence"/>
</dbReference>
<comment type="similarity">
    <text evidence="2">Belongs to the major facilitator superfamily. Vesicular transporter family.</text>
</comment>
<dbReference type="PROSITE" id="PS50850">
    <property type="entry name" value="MFS"/>
    <property type="match status" value="1"/>
</dbReference>
<keyword evidence="4 7" id="KW-0812">Transmembrane</keyword>
<feature type="transmembrane region" description="Helical" evidence="7">
    <location>
        <begin position="298"/>
        <end position="317"/>
    </location>
</feature>
<sequence>MKVACCRAICRLRRQPTTVLITVSLAIFIDLLLYGLVLPVFPSVLQGKVDDVSVANAILGSCYALGTLVGSIVAGRLSDILQRRQVLMCGGLALMMICTLALGLCTTFWQMILARLPQGLASGVTWSLGFSMLADVYPEEKLGMVMGVVTGANVIGQMAGPGLGGLLYYAGGQYCPFAFGAGLTLVDLIFRVVVGETIHWREVSQSPAHAISPGEPKSDIVSVRSLLGNWKVVVSCISTVGMTAIMAVIDTLLPIHLEERFPNMNSAIIGAIFTALFLPMAIVSPLTGRALDRWQPNLVWVTQGGLLLVSIVFPVLALPRTVILEVVVLVLFGIVTAVALTPVTPLLSTVIDPKVCNSYGTVYGLYTVSSSLGLMVGPLFSVTVYQFSGFLSCTLLIASSTLALALIMVSVEVFLWRRARKRVLNEDSDAILTTP</sequence>
<dbReference type="PANTHER" id="PTHR23506:SF23">
    <property type="entry name" value="GH10249P"/>
    <property type="match status" value="1"/>
</dbReference>
<dbReference type="InterPro" id="IPR020846">
    <property type="entry name" value="MFS_dom"/>
</dbReference>
<organism evidence="9 10">
    <name type="scientific">Dispira parvispora</name>
    <dbReference type="NCBI Taxonomy" id="1520584"/>
    <lineage>
        <taxon>Eukaryota</taxon>
        <taxon>Fungi</taxon>
        <taxon>Fungi incertae sedis</taxon>
        <taxon>Zoopagomycota</taxon>
        <taxon>Kickxellomycotina</taxon>
        <taxon>Dimargaritomycetes</taxon>
        <taxon>Dimargaritales</taxon>
        <taxon>Dimargaritaceae</taxon>
        <taxon>Dispira</taxon>
    </lineage>
</organism>
<proteinExistence type="inferred from homology"/>
<keyword evidence="3" id="KW-0813">Transport</keyword>
<accession>A0A9W8DZG9</accession>
<name>A0A9W8DZG9_9FUNG</name>
<comment type="caution">
    <text evidence="9">The sequence shown here is derived from an EMBL/GenBank/DDBJ whole genome shotgun (WGS) entry which is preliminary data.</text>
</comment>
<feature type="transmembrane region" description="Helical" evidence="7">
    <location>
        <begin position="363"/>
        <end position="383"/>
    </location>
</feature>
<feature type="domain" description="Major facilitator superfamily (MFS) profile" evidence="8">
    <location>
        <begin position="19"/>
        <end position="417"/>
    </location>
</feature>
<dbReference type="EMBL" id="JANBPY010002406">
    <property type="protein sequence ID" value="KAJ1955137.1"/>
    <property type="molecule type" value="Genomic_DNA"/>
</dbReference>
<dbReference type="CDD" id="cd17325">
    <property type="entry name" value="MFS_MdtG_SLC18_like"/>
    <property type="match status" value="1"/>
</dbReference>
<feature type="transmembrane region" description="Helical" evidence="7">
    <location>
        <begin position="389"/>
        <end position="415"/>
    </location>
</feature>
<dbReference type="GO" id="GO:0022857">
    <property type="term" value="F:transmembrane transporter activity"/>
    <property type="evidence" value="ECO:0007669"/>
    <property type="project" value="InterPro"/>
</dbReference>
<keyword evidence="10" id="KW-1185">Reference proteome</keyword>
<evidence type="ECO:0000256" key="5">
    <source>
        <dbReference type="ARBA" id="ARBA00022989"/>
    </source>
</evidence>
<evidence type="ECO:0000256" key="7">
    <source>
        <dbReference type="SAM" id="Phobius"/>
    </source>
</evidence>
<feature type="transmembrane region" description="Helical" evidence="7">
    <location>
        <begin position="323"/>
        <end position="351"/>
    </location>
</feature>
<evidence type="ECO:0000313" key="10">
    <source>
        <dbReference type="Proteomes" id="UP001150925"/>
    </source>
</evidence>
<evidence type="ECO:0000259" key="8">
    <source>
        <dbReference type="PROSITE" id="PS50850"/>
    </source>
</evidence>
<gene>
    <name evidence="9" type="ORF">IWQ62_005596</name>
</gene>
<feature type="transmembrane region" description="Helical" evidence="7">
    <location>
        <begin position="53"/>
        <end position="74"/>
    </location>
</feature>
<dbReference type="Gene3D" id="1.20.1250.20">
    <property type="entry name" value="MFS general substrate transporter like domains"/>
    <property type="match status" value="2"/>
</dbReference>
<dbReference type="GO" id="GO:0016020">
    <property type="term" value="C:membrane"/>
    <property type="evidence" value="ECO:0007669"/>
    <property type="project" value="UniProtKB-SubCell"/>
</dbReference>
<dbReference type="InterPro" id="IPR001958">
    <property type="entry name" value="Tet-R_TetA/multi-R_MdtG-like"/>
</dbReference>
<keyword evidence="6 7" id="KW-0472">Membrane</keyword>